<dbReference type="EMBL" id="JBFXLT010000012">
    <property type="protein sequence ID" value="KAL2818938.1"/>
    <property type="molecule type" value="Genomic_DNA"/>
</dbReference>
<evidence type="ECO:0000313" key="2">
    <source>
        <dbReference type="Proteomes" id="UP001610334"/>
    </source>
</evidence>
<organism evidence="1 2">
    <name type="scientific">Aspergillus granulosus</name>
    <dbReference type="NCBI Taxonomy" id="176169"/>
    <lineage>
        <taxon>Eukaryota</taxon>
        <taxon>Fungi</taxon>
        <taxon>Dikarya</taxon>
        <taxon>Ascomycota</taxon>
        <taxon>Pezizomycotina</taxon>
        <taxon>Eurotiomycetes</taxon>
        <taxon>Eurotiomycetidae</taxon>
        <taxon>Eurotiales</taxon>
        <taxon>Aspergillaceae</taxon>
        <taxon>Aspergillus</taxon>
        <taxon>Aspergillus subgen. Nidulantes</taxon>
    </lineage>
</organism>
<evidence type="ECO:0000313" key="1">
    <source>
        <dbReference type="EMBL" id="KAL2818938.1"/>
    </source>
</evidence>
<name>A0ABR4HW91_9EURO</name>
<gene>
    <name evidence="1" type="ORF">BJX63DRAFT_383356</name>
</gene>
<sequence length="73" mass="8108">MLKNYSSLLSLTPGRSVEPPSLQVLGIHSVIGRILHLSAPVNIWMILLRDLEKMENGEVMQTGLHVGLLEYTP</sequence>
<accession>A0ABR4HW91</accession>
<proteinExistence type="predicted"/>
<keyword evidence="2" id="KW-1185">Reference proteome</keyword>
<comment type="caution">
    <text evidence="1">The sequence shown here is derived from an EMBL/GenBank/DDBJ whole genome shotgun (WGS) entry which is preliminary data.</text>
</comment>
<protein>
    <submittedName>
        <fullName evidence="1">Uncharacterized protein</fullName>
    </submittedName>
</protein>
<reference evidence="1 2" key="1">
    <citation type="submission" date="2024-07" db="EMBL/GenBank/DDBJ databases">
        <title>Section-level genome sequencing and comparative genomics of Aspergillus sections Usti and Cavernicolus.</title>
        <authorList>
            <consortium name="Lawrence Berkeley National Laboratory"/>
            <person name="Nybo J.L."/>
            <person name="Vesth T.C."/>
            <person name="Theobald S."/>
            <person name="Frisvad J.C."/>
            <person name="Larsen T.O."/>
            <person name="Kjaerboelling I."/>
            <person name="Rothschild-Mancinelli K."/>
            <person name="Lyhne E.K."/>
            <person name="Kogle M.E."/>
            <person name="Barry K."/>
            <person name="Clum A."/>
            <person name="Na H."/>
            <person name="Ledsgaard L."/>
            <person name="Lin J."/>
            <person name="Lipzen A."/>
            <person name="Kuo A."/>
            <person name="Riley R."/>
            <person name="Mondo S."/>
            <person name="Labutti K."/>
            <person name="Haridas S."/>
            <person name="Pangalinan J."/>
            <person name="Salamov A.A."/>
            <person name="Simmons B.A."/>
            <person name="Magnuson J.K."/>
            <person name="Chen J."/>
            <person name="Drula E."/>
            <person name="Henrissat B."/>
            <person name="Wiebenga A."/>
            <person name="Lubbers R.J."/>
            <person name="Gomes A.C."/>
            <person name="Makela M.R."/>
            <person name="Stajich J."/>
            <person name="Grigoriev I.V."/>
            <person name="Mortensen U.H."/>
            <person name="De Vries R.P."/>
            <person name="Baker S.E."/>
            <person name="Andersen M.R."/>
        </authorList>
    </citation>
    <scope>NUCLEOTIDE SEQUENCE [LARGE SCALE GENOMIC DNA]</scope>
    <source>
        <strain evidence="1 2">CBS 588.65</strain>
    </source>
</reference>
<dbReference type="Proteomes" id="UP001610334">
    <property type="component" value="Unassembled WGS sequence"/>
</dbReference>